<name>A0AB39HQ06_9BACI</name>
<sequence length="78" mass="8598">MLDLMIPVLANIIVEATPQKVVLGFSDNKYVKYEISIDNQSYSSSDNHIVIDGLMPGTTYKAQVQAYKEGSLYPSNAV</sequence>
<dbReference type="CDD" id="cd00063">
    <property type="entry name" value="FN3"/>
    <property type="match status" value="1"/>
</dbReference>
<accession>A0AB39HQ06</accession>
<dbReference type="RefSeq" id="WP_368653482.1">
    <property type="nucleotide sequence ID" value="NZ_CP162599.1"/>
</dbReference>
<reference evidence="1" key="1">
    <citation type="submission" date="2024-07" db="EMBL/GenBank/DDBJ databases">
        <title>Halotolerant mesophilic bacterium Ornithinibacillus sp. 4-3, sp. nov., isolated from soil.</title>
        <authorList>
            <person name="Sidarenka A.V."/>
            <person name="Guliayeva D.E."/>
            <person name="Leanovich S.I."/>
            <person name="Hileuskaya K.S."/>
            <person name="Akhremchuk A.E."/>
            <person name="Sikolenko M.A."/>
            <person name="Valentovich L.N."/>
        </authorList>
    </citation>
    <scope>NUCLEOTIDE SEQUENCE</scope>
    <source>
        <strain evidence="1">4-3</strain>
    </source>
</reference>
<dbReference type="InterPro" id="IPR003961">
    <property type="entry name" value="FN3_dom"/>
</dbReference>
<evidence type="ECO:0000313" key="1">
    <source>
        <dbReference type="EMBL" id="XDK32794.1"/>
    </source>
</evidence>
<dbReference type="Gene3D" id="2.60.40.10">
    <property type="entry name" value="Immunoglobulins"/>
    <property type="match status" value="1"/>
</dbReference>
<dbReference type="InterPro" id="IPR013783">
    <property type="entry name" value="Ig-like_fold"/>
</dbReference>
<protein>
    <submittedName>
        <fullName evidence="1">Fibronectin type III domain-containing protein</fullName>
    </submittedName>
</protein>
<proteinExistence type="predicted"/>
<dbReference type="EMBL" id="CP162599">
    <property type="protein sequence ID" value="XDK32794.1"/>
    <property type="molecule type" value="Genomic_DNA"/>
</dbReference>
<organism evidence="1">
    <name type="scientific">Ornithinibacillus sp. 4-3</name>
    <dbReference type="NCBI Taxonomy" id="3231488"/>
    <lineage>
        <taxon>Bacteria</taxon>
        <taxon>Bacillati</taxon>
        <taxon>Bacillota</taxon>
        <taxon>Bacilli</taxon>
        <taxon>Bacillales</taxon>
        <taxon>Bacillaceae</taxon>
        <taxon>Ornithinibacillus</taxon>
    </lineage>
</organism>
<dbReference type="InterPro" id="IPR036116">
    <property type="entry name" value="FN3_sf"/>
</dbReference>
<gene>
    <name evidence="1" type="ORF">AB4Y30_17570</name>
</gene>
<dbReference type="AlphaFoldDB" id="A0AB39HQ06"/>
<dbReference type="SUPFAM" id="SSF49265">
    <property type="entry name" value="Fibronectin type III"/>
    <property type="match status" value="1"/>
</dbReference>